<dbReference type="SUPFAM" id="SSF52172">
    <property type="entry name" value="CheY-like"/>
    <property type="match status" value="1"/>
</dbReference>
<comment type="caution">
    <text evidence="4">The sequence shown here is derived from an EMBL/GenBank/DDBJ whole genome shotgun (WGS) entry which is preliminary data.</text>
</comment>
<accession>A0A6L9L8A4</accession>
<keyword evidence="1" id="KW-0597">Phosphoprotein</keyword>
<dbReference type="SMART" id="SM00850">
    <property type="entry name" value="LytTR"/>
    <property type="match status" value="1"/>
</dbReference>
<dbReference type="Gene3D" id="3.40.50.2300">
    <property type="match status" value="1"/>
</dbReference>
<evidence type="ECO:0000256" key="1">
    <source>
        <dbReference type="PROSITE-ProRule" id="PRU00169"/>
    </source>
</evidence>
<proteinExistence type="predicted"/>
<reference evidence="4 5" key="1">
    <citation type="submission" date="2020-02" db="EMBL/GenBank/DDBJ databases">
        <title>Draft genome sequence of two Spirosoma agri KCTC 52727 and Spirosoma terrae KCTC 52035.</title>
        <authorList>
            <person name="Rojas J."/>
            <person name="Ambika Manirajan B."/>
            <person name="Suarez C."/>
            <person name="Ratering S."/>
            <person name="Schnell S."/>
        </authorList>
    </citation>
    <scope>NUCLEOTIDE SEQUENCE [LARGE SCALE GENOMIC DNA]</scope>
    <source>
        <strain evidence="4 5">KCTC 52035</strain>
    </source>
</reference>
<dbReference type="Gene3D" id="2.40.50.1020">
    <property type="entry name" value="LytTr DNA-binding domain"/>
    <property type="match status" value="1"/>
</dbReference>
<gene>
    <name evidence="4" type="ORF">GK108_08820</name>
</gene>
<dbReference type="GO" id="GO:0000156">
    <property type="term" value="F:phosphorelay response regulator activity"/>
    <property type="evidence" value="ECO:0007669"/>
    <property type="project" value="InterPro"/>
</dbReference>
<dbReference type="Pfam" id="PF04397">
    <property type="entry name" value="LytTR"/>
    <property type="match status" value="1"/>
</dbReference>
<dbReference type="GO" id="GO:0003677">
    <property type="term" value="F:DNA binding"/>
    <property type="evidence" value="ECO:0007669"/>
    <property type="project" value="InterPro"/>
</dbReference>
<name>A0A6L9L8A4_9BACT</name>
<evidence type="ECO:0000313" key="4">
    <source>
        <dbReference type="EMBL" id="NDU94973.1"/>
    </source>
</evidence>
<dbReference type="Pfam" id="PF00072">
    <property type="entry name" value="Response_reg"/>
    <property type="match status" value="1"/>
</dbReference>
<dbReference type="PANTHER" id="PTHR37299">
    <property type="entry name" value="TRANSCRIPTIONAL REGULATOR-RELATED"/>
    <property type="match status" value="1"/>
</dbReference>
<dbReference type="InterPro" id="IPR046947">
    <property type="entry name" value="LytR-like"/>
</dbReference>
<dbReference type="EMBL" id="JAAFZH010000003">
    <property type="protein sequence ID" value="NDU94973.1"/>
    <property type="molecule type" value="Genomic_DNA"/>
</dbReference>
<dbReference type="PROSITE" id="PS50930">
    <property type="entry name" value="HTH_LYTTR"/>
    <property type="match status" value="1"/>
</dbReference>
<dbReference type="PANTHER" id="PTHR37299:SF1">
    <property type="entry name" value="STAGE 0 SPORULATION PROTEIN A HOMOLOG"/>
    <property type="match status" value="1"/>
</dbReference>
<protein>
    <submittedName>
        <fullName evidence="4">Response regulator transcription factor</fullName>
    </submittedName>
</protein>
<dbReference type="PROSITE" id="PS50110">
    <property type="entry name" value="RESPONSE_REGULATORY"/>
    <property type="match status" value="1"/>
</dbReference>
<organism evidence="4 5">
    <name type="scientific">Spirosoma terrae</name>
    <dbReference type="NCBI Taxonomy" id="1968276"/>
    <lineage>
        <taxon>Bacteria</taxon>
        <taxon>Pseudomonadati</taxon>
        <taxon>Bacteroidota</taxon>
        <taxon>Cytophagia</taxon>
        <taxon>Cytophagales</taxon>
        <taxon>Cytophagaceae</taxon>
        <taxon>Spirosoma</taxon>
    </lineage>
</organism>
<dbReference type="AlphaFoldDB" id="A0A6L9L8A4"/>
<dbReference type="InterPro" id="IPR001789">
    <property type="entry name" value="Sig_transdc_resp-reg_receiver"/>
</dbReference>
<feature type="domain" description="Response regulatory" evidence="2">
    <location>
        <begin position="2"/>
        <end position="113"/>
    </location>
</feature>
<dbReference type="InterPro" id="IPR011006">
    <property type="entry name" value="CheY-like_superfamily"/>
</dbReference>
<sequence>MKAILVDDEIYATELLELKLQNLGVEVLAKFNQPEMAIDYIRLVTFDILFLDIEMPRMNGFQLLEQFPGFQFDVIFTTAYDQFAIQAFQVSALNYLLKPIQEDELRQALWTWQQQQAKYRQRLQQTQTTEKSQAGVGVQKTRIALPVQEGYELLDVTAIVRCMADASYTRFYLNDGQMSLICRTLKEVEASLAGHGFVRVHQSHLVNPTYIHKIVRQEGGYLVMADQAQVPVGKPKRDWLIEQFTTIERL</sequence>
<dbReference type="InterPro" id="IPR007492">
    <property type="entry name" value="LytTR_DNA-bd_dom"/>
</dbReference>
<keyword evidence="5" id="KW-1185">Reference proteome</keyword>
<feature type="domain" description="HTH LytTR-type" evidence="3">
    <location>
        <begin position="143"/>
        <end position="246"/>
    </location>
</feature>
<evidence type="ECO:0000259" key="2">
    <source>
        <dbReference type="PROSITE" id="PS50110"/>
    </source>
</evidence>
<dbReference type="RefSeq" id="WP_163946042.1">
    <property type="nucleotide sequence ID" value="NZ_JAAFZH010000003.1"/>
</dbReference>
<evidence type="ECO:0000313" key="5">
    <source>
        <dbReference type="Proteomes" id="UP000474175"/>
    </source>
</evidence>
<feature type="modified residue" description="4-aspartylphosphate" evidence="1">
    <location>
        <position position="52"/>
    </location>
</feature>
<dbReference type="Proteomes" id="UP000474175">
    <property type="component" value="Unassembled WGS sequence"/>
</dbReference>
<dbReference type="SMART" id="SM00448">
    <property type="entry name" value="REC"/>
    <property type="match status" value="1"/>
</dbReference>
<evidence type="ECO:0000259" key="3">
    <source>
        <dbReference type="PROSITE" id="PS50930"/>
    </source>
</evidence>